<dbReference type="Proteomes" id="UP001054945">
    <property type="component" value="Unassembled WGS sequence"/>
</dbReference>
<organism evidence="1 2">
    <name type="scientific">Caerostris extrusa</name>
    <name type="common">Bark spider</name>
    <name type="synonym">Caerostris bankana</name>
    <dbReference type="NCBI Taxonomy" id="172846"/>
    <lineage>
        <taxon>Eukaryota</taxon>
        <taxon>Metazoa</taxon>
        <taxon>Ecdysozoa</taxon>
        <taxon>Arthropoda</taxon>
        <taxon>Chelicerata</taxon>
        <taxon>Arachnida</taxon>
        <taxon>Araneae</taxon>
        <taxon>Araneomorphae</taxon>
        <taxon>Entelegynae</taxon>
        <taxon>Araneoidea</taxon>
        <taxon>Araneidae</taxon>
        <taxon>Caerostris</taxon>
    </lineage>
</organism>
<keyword evidence="2" id="KW-1185">Reference proteome</keyword>
<dbReference type="EMBL" id="BPLR01002445">
    <property type="protein sequence ID" value="GIX73790.1"/>
    <property type="molecule type" value="Genomic_DNA"/>
</dbReference>
<evidence type="ECO:0000313" key="2">
    <source>
        <dbReference type="Proteomes" id="UP001054945"/>
    </source>
</evidence>
<reference evidence="1 2" key="1">
    <citation type="submission" date="2021-06" db="EMBL/GenBank/DDBJ databases">
        <title>Caerostris extrusa draft genome.</title>
        <authorList>
            <person name="Kono N."/>
            <person name="Arakawa K."/>
        </authorList>
    </citation>
    <scope>NUCLEOTIDE SEQUENCE [LARGE SCALE GENOMIC DNA]</scope>
</reference>
<protein>
    <submittedName>
        <fullName evidence="1">Uncharacterized protein</fullName>
    </submittedName>
</protein>
<comment type="caution">
    <text evidence="1">The sequence shown here is derived from an EMBL/GenBank/DDBJ whole genome shotgun (WGS) entry which is preliminary data.</text>
</comment>
<proteinExistence type="predicted"/>
<name>A0AAV4MPP2_CAEEX</name>
<evidence type="ECO:0000313" key="1">
    <source>
        <dbReference type="EMBL" id="GIX73790.1"/>
    </source>
</evidence>
<dbReference type="AlphaFoldDB" id="A0AAV4MPP2"/>
<gene>
    <name evidence="1" type="ORF">CEXT_288211</name>
</gene>
<sequence length="131" mass="15110">MNVEEEISPPHPVILPPEMVQLEYTLKILNLTGSKFKDKIVKYREIQPVDQELPSCLTAATSFIVQLWFKDTMSKRCTTSKAHLFRNVLWSDIEKAQLQTIVVFKDICLLEEYKKLKTSTSIESTFKDKGS</sequence>
<accession>A0AAV4MPP2</accession>